<organism evidence="2 3">
    <name type="scientific">Pleionea mediterranea</name>
    <dbReference type="NCBI Taxonomy" id="523701"/>
    <lineage>
        <taxon>Bacteria</taxon>
        <taxon>Pseudomonadati</taxon>
        <taxon>Pseudomonadota</taxon>
        <taxon>Gammaproteobacteria</taxon>
        <taxon>Oceanospirillales</taxon>
        <taxon>Pleioneaceae</taxon>
        <taxon>Pleionea</taxon>
    </lineage>
</organism>
<reference evidence="2 3" key="1">
    <citation type="submission" date="2018-05" db="EMBL/GenBank/DDBJ databases">
        <title>Genomic Encyclopedia of Type Strains, Phase IV (KMG-IV): sequencing the most valuable type-strain genomes for metagenomic binning, comparative biology and taxonomic classification.</title>
        <authorList>
            <person name="Goeker M."/>
        </authorList>
    </citation>
    <scope>NUCLEOTIDE SEQUENCE [LARGE SCALE GENOMIC DNA]</scope>
    <source>
        <strain evidence="2 3">DSM 25350</strain>
    </source>
</reference>
<dbReference type="RefSeq" id="WP_109764412.1">
    <property type="nucleotide sequence ID" value="NZ_QGGU01000010.1"/>
</dbReference>
<gene>
    <name evidence="2" type="ORF">C8D97_11089</name>
</gene>
<feature type="compositionally biased region" description="Low complexity" evidence="1">
    <location>
        <begin position="130"/>
        <end position="139"/>
    </location>
</feature>
<protein>
    <submittedName>
        <fullName evidence="2">Uncharacterized protein</fullName>
    </submittedName>
</protein>
<evidence type="ECO:0000256" key="1">
    <source>
        <dbReference type="SAM" id="MobiDB-lite"/>
    </source>
</evidence>
<dbReference type="Proteomes" id="UP000245790">
    <property type="component" value="Unassembled WGS sequence"/>
</dbReference>
<evidence type="ECO:0000313" key="3">
    <source>
        <dbReference type="Proteomes" id="UP000245790"/>
    </source>
</evidence>
<comment type="caution">
    <text evidence="2">The sequence shown here is derived from an EMBL/GenBank/DDBJ whole genome shotgun (WGS) entry which is preliminary data.</text>
</comment>
<feature type="region of interest" description="Disordered" evidence="1">
    <location>
        <begin position="118"/>
        <end position="139"/>
    </location>
</feature>
<dbReference type="AlphaFoldDB" id="A0A316FGD3"/>
<proteinExistence type="predicted"/>
<evidence type="ECO:0000313" key="2">
    <source>
        <dbReference type="EMBL" id="PWK47874.1"/>
    </source>
</evidence>
<name>A0A316FGD3_9GAMM</name>
<keyword evidence="3" id="KW-1185">Reference proteome</keyword>
<dbReference type="EMBL" id="QGGU01000010">
    <property type="protein sequence ID" value="PWK47874.1"/>
    <property type="molecule type" value="Genomic_DNA"/>
</dbReference>
<accession>A0A316FGD3</accession>
<sequence length="322" mass="35390">MLNLFSRNKQLLDEEIINWIFDSYDWAFKQFDPSVFFEETELVLPTNQYFPGEQNSINGMANLIFEQVKQHAGMTHWPTKLLNVTESEHQPVNPATLSVKGQLRGKQAQASFELGSSVEALSEDTKPTETKPAVTKATSTKTTSIKNNAFDESEYSTDLNLVMSAGHASEPNTGNNSINFSFHPQQLNSPEGLIAHFAQGLAQHLVSAAENPPPGGKEYLPVATELMGIFMGFGVIFANSAVVPRQGGCGGCGGGQSPVRQVVLNQDEATYALALFCCLKGIEKKQVVKHLKKHLRGLFKLALKDCERRLKQESRLSLSFAS</sequence>